<dbReference type="Proteomes" id="UP000011201">
    <property type="component" value="Unassembled WGS sequence"/>
</dbReference>
<evidence type="ECO:0000313" key="2">
    <source>
        <dbReference type="Proteomes" id="UP000011201"/>
    </source>
</evidence>
<proteinExistence type="predicted"/>
<sequence length="71" mass="8007">MNCRFCQNYEPKGRYGGHCHLLSVEVQGKWVACSHFFTKFSKQTLIASEKISVDLTSVNLMMPSAKASNNH</sequence>
<name>L8MW26_9CYAN</name>
<dbReference type="EMBL" id="ALWB01000399">
    <property type="protein sequence ID" value="ELS30208.1"/>
    <property type="molecule type" value="Genomic_DNA"/>
</dbReference>
<evidence type="ECO:0000313" key="1">
    <source>
        <dbReference type="EMBL" id="ELS30208.1"/>
    </source>
</evidence>
<organism evidence="1 2">
    <name type="scientific">Pseudanabaena biceps PCC 7429</name>
    <dbReference type="NCBI Taxonomy" id="927668"/>
    <lineage>
        <taxon>Bacteria</taxon>
        <taxon>Bacillati</taxon>
        <taxon>Cyanobacteriota</taxon>
        <taxon>Cyanophyceae</taxon>
        <taxon>Pseudanabaenales</taxon>
        <taxon>Pseudanabaenaceae</taxon>
        <taxon>Pseudanabaena</taxon>
    </lineage>
</organism>
<protein>
    <submittedName>
        <fullName evidence="1">Uncharacterized protein</fullName>
    </submittedName>
</protein>
<gene>
    <name evidence="1" type="ORF">Pse7429DRAFT_4566</name>
</gene>
<accession>L8MW26</accession>
<dbReference type="AlphaFoldDB" id="L8MW26"/>
<reference evidence="1 2" key="1">
    <citation type="journal article" date="2013" name="Proc. Natl. Acad. Sci. U.S.A.">
        <title>Improving the coverage of the cyanobacterial phylum using diversity-driven genome sequencing.</title>
        <authorList>
            <person name="Shih P.M."/>
            <person name="Wu D."/>
            <person name="Latifi A."/>
            <person name="Axen S.D."/>
            <person name="Fewer D.P."/>
            <person name="Talla E."/>
            <person name="Calteau A."/>
            <person name="Cai F."/>
            <person name="Tandeau de Marsac N."/>
            <person name="Rippka R."/>
            <person name="Herdman M."/>
            <person name="Sivonen K."/>
            <person name="Coursin T."/>
            <person name="Laurent T."/>
            <person name="Goodwin L."/>
            <person name="Nolan M."/>
            <person name="Davenport K.W."/>
            <person name="Han C.S."/>
            <person name="Rubin E.M."/>
            <person name="Eisen J.A."/>
            <person name="Woyke T."/>
            <person name="Gugger M."/>
            <person name="Kerfeld C.A."/>
        </authorList>
    </citation>
    <scope>NUCLEOTIDE SEQUENCE [LARGE SCALE GENOMIC DNA]</scope>
    <source>
        <strain evidence="1 2">PCC 7429</strain>
    </source>
</reference>
<comment type="caution">
    <text evidence="1">The sequence shown here is derived from an EMBL/GenBank/DDBJ whole genome shotgun (WGS) entry which is preliminary data.</text>
</comment>
<keyword evidence="2" id="KW-1185">Reference proteome</keyword>